<accession>A0ACC2HAJ8</accession>
<dbReference type="EMBL" id="CM055731">
    <property type="protein sequence ID" value="KAJ8012695.1"/>
    <property type="molecule type" value="Genomic_DNA"/>
</dbReference>
<evidence type="ECO:0000313" key="1">
    <source>
        <dbReference type="EMBL" id="KAJ8012695.1"/>
    </source>
</evidence>
<sequence length="119" mass="12817">MDARAHLRRIGRAGWTRDRRQRRCRRILGSCSVLACPDPMAGLGRIPLAERVETPCGVDLAGRGVKRAQGLRALLCISPSALCPVPARLCLGDEAGPSIIGTPQEKDPELQALEKVPSL</sequence>
<evidence type="ECO:0000313" key="2">
    <source>
        <dbReference type="Proteomes" id="UP001157502"/>
    </source>
</evidence>
<protein>
    <submittedName>
        <fullName evidence="1">Uncharacterized protein</fullName>
    </submittedName>
</protein>
<name>A0ACC2HAJ8_DALPE</name>
<gene>
    <name evidence="1" type="ORF">DPEC_G00045560</name>
</gene>
<comment type="caution">
    <text evidence="1">The sequence shown here is derived from an EMBL/GenBank/DDBJ whole genome shotgun (WGS) entry which is preliminary data.</text>
</comment>
<keyword evidence="2" id="KW-1185">Reference proteome</keyword>
<proteinExistence type="predicted"/>
<reference evidence="1" key="1">
    <citation type="submission" date="2021-05" db="EMBL/GenBank/DDBJ databases">
        <authorList>
            <person name="Pan Q."/>
            <person name="Jouanno E."/>
            <person name="Zahm M."/>
            <person name="Klopp C."/>
            <person name="Cabau C."/>
            <person name="Louis A."/>
            <person name="Berthelot C."/>
            <person name="Parey E."/>
            <person name="Roest Crollius H."/>
            <person name="Montfort J."/>
            <person name="Robinson-Rechavi M."/>
            <person name="Bouchez O."/>
            <person name="Lampietro C."/>
            <person name="Lopez Roques C."/>
            <person name="Donnadieu C."/>
            <person name="Postlethwait J."/>
            <person name="Bobe J."/>
            <person name="Dillon D."/>
            <person name="Chandos A."/>
            <person name="von Hippel F."/>
            <person name="Guiguen Y."/>
        </authorList>
    </citation>
    <scope>NUCLEOTIDE SEQUENCE</scope>
    <source>
        <strain evidence="1">YG-Jan2019</strain>
    </source>
</reference>
<dbReference type="Proteomes" id="UP001157502">
    <property type="component" value="Chromosome 4"/>
</dbReference>
<organism evidence="1 2">
    <name type="scientific">Dallia pectoralis</name>
    <name type="common">Alaska blackfish</name>
    <dbReference type="NCBI Taxonomy" id="75939"/>
    <lineage>
        <taxon>Eukaryota</taxon>
        <taxon>Metazoa</taxon>
        <taxon>Chordata</taxon>
        <taxon>Craniata</taxon>
        <taxon>Vertebrata</taxon>
        <taxon>Euteleostomi</taxon>
        <taxon>Actinopterygii</taxon>
        <taxon>Neopterygii</taxon>
        <taxon>Teleostei</taxon>
        <taxon>Protacanthopterygii</taxon>
        <taxon>Esociformes</taxon>
        <taxon>Umbridae</taxon>
        <taxon>Dallia</taxon>
    </lineage>
</organism>